<dbReference type="InterPro" id="IPR011010">
    <property type="entry name" value="DNA_brk_join_enz"/>
</dbReference>
<evidence type="ECO:0000259" key="2">
    <source>
        <dbReference type="Pfam" id="PF00589"/>
    </source>
</evidence>
<feature type="domain" description="Tyr recombinase" evidence="2">
    <location>
        <begin position="37"/>
        <end position="102"/>
    </location>
</feature>
<dbReference type="RefSeq" id="WP_194299728.1">
    <property type="nucleotide sequence ID" value="NZ_JAPIUZ010000009.1"/>
</dbReference>
<keyword evidence="4" id="KW-1185">Reference proteome</keyword>
<evidence type="ECO:0000313" key="3">
    <source>
        <dbReference type="EMBL" id="MCX2564695.1"/>
    </source>
</evidence>
<dbReference type="InterPro" id="IPR002104">
    <property type="entry name" value="Integrase_catalytic"/>
</dbReference>
<evidence type="ECO:0000256" key="1">
    <source>
        <dbReference type="ARBA" id="ARBA00023172"/>
    </source>
</evidence>
<dbReference type="InterPro" id="IPR013762">
    <property type="entry name" value="Integrase-like_cat_sf"/>
</dbReference>
<organism evidence="3 4">
    <name type="scientific">Acetobacter thailandicus</name>
    <dbReference type="NCBI Taxonomy" id="1502842"/>
    <lineage>
        <taxon>Bacteria</taxon>
        <taxon>Pseudomonadati</taxon>
        <taxon>Pseudomonadota</taxon>
        <taxon>Alphaproteobacteria</taxon>
        <taxon>Acetobacterales</taxon>
        <taxon>Acetobacteraceae</taxon>
        <taxon>Acetobacter</taxon>
    </lineage>
</organism>
<protein>
    <submittedName>
        <fullName evidence="3">Tyrosine-type recombinase/integrase</fullName>
    </submittedName>
</protein>
<dbReference type="Pfam" id="PF00589">
    <property type="entry name" value="Phage_integrase"/>
    <property type="match status" value="1"/>
</dbReference>
<comment type="caution">
    <text evidence="3">The sequence shown here is derived from an EMBL/GenBank/DDBJ whole genome shotgun (WGS) entry which is preliminary data.</text>
</comment>
<dbReference type="EMBL" id="JAPIUZ010000009">
    <property type="protein sequence ID" value="MCX2564695.1"/>
    <property type="molecule type" value="Genomic_DNA"/>
</dbReference>
<name>A0ABT3QHH1_9PROT</name>
<reference evidence="3 4" key="1">
    <citation type="submission" date="2022-11" db="EMBL/GenBank/DDBJ databases">
        <title>Genome sequencing of Acetobacter type strain.</title>
        <authorList>
            <person name="Heo J."/>
            <person name="Lee D."/>
            <person name="Han B.-H."/>
            <person name="Hong S.-B."/>
            <person name="Kwon S.-W."/>
        </authorList>
    </citation>
    <scope>NUCLEOTIDE SEQUENCE [LARGE SCALE GENOMIC DNA]</scope>
    <source>
        <strain evidence="3 4">KACC 21253</strain>
    </source>
</reference>
<dbReference type="SUPFAM" id="SSF56349">
    <property type="entry name" value="DNA breaking-rejoining enzymes"/>
    <property type="match status" value="1"/>
</dbReference>
<dbReference type="Proteomes" id="UP001301152">
    <property type="component" value="Unassembled WGS sequence"/>
</dbReference>
<gene>
    <name evidence="3" type="ORF">OQ497_12140</name>
</gene>
<proteinExistence type="predicted"/>
<sequence>MKAANLSDGTIFRRICPSQKNKIAPYPTLTRPKIGSTPLSDRAVADIIQKWCKVTGLEGDFSDHSLRRGAISTGAKDGYNLLELKRFSRHKSLQVVETYIDEASIKERHLGKLRF</sequence>
<accession>A0ABT3QHH1</accession>
<dbReference type="Gene3D" id="1.10.443.10">
    <property type="entry name" value="Intergrase catalytic core"/>
    <property type="match status" value="1"/>
</dbReference>
<evidence type="ECO:0000313" key="4">
    <source>
        <dbReference type="Proteomes" id="UP001301152"/>
    </source>
</evidence>
<keyword evidence="1" id="KW-0233">DNA recombination</keyword>